<dbReference type="GO" id="GO:0003993">
    <property type="term" value="F:acid phosphatase activity"/>
    <property type="evidence" value="ECO:0007669"/>
    <property type="project" value="UniProtKB-EC"/>
</dbReference>
<dbReference type="PROSITE" id="PS00616">
    <property type="entry name" value="HIS_ACID_PHOSPHAT_1"/>
    <property type="match status" value="1"/>
</dbReference>
<accession>A0A1I8NXH8</accession>
<feature type="transmembrane region" description="Helical" evidence="7">
    <location>
        <begin position="16"/>
        <end position="37"/>
    </location>
</feature>
<dbReference type="InterPro" id="IPR050645">
    <property type="entry name" value="Histidine_acid_phosphatase"/>
</dbReference>
<evidence type="ECO:0000256" key="6">
    <source>
        <dbReference type="ARBA" id="ARBA00041499"/>
    </source>
</evidence>
<dbReference type="InterPro" id="IPR029033">
    <property type="entry name" value="His_PPase_superfam"/>
</dbReference>
<keyword evidence="7" id="KW-0812">Transmembrane</keyword>
<evidence type="ECO:0000256" key="4">
    <source>
        <dbReference type="ARBA" id="ARBA00036311"/>
    </source>
</evidence>
<evidence type="ECO:0000313" key="8">
    <source>
        <dbReference type="EnsemblMetazoa" id="SCAU002919-PA"/>
    </source>
</evidence>
<keyword evidence="7" id="KW-1133">Transmembrane helix</keyword>
<protein>
    <recommendedName>
        <fullName evidence="5">2-phosphoxylose phosphatase 1</fullName>
    </recommendedName>
    <alternativeName>
        <fullName evidence="6">Acid phosphatase-like protein 2</fullName>
    </alternativeName>
</protein>
<dbReference type="PANTHER" id="PTHR11567:SF110">
    <property type="entry name" value="2-PHOSPHOXYLOSE PHOSPHATASE 1"/>
    <property type="match status" value="1"/>
</dbReference>
<gene>
    <name evidence="8" type="primary">106089696</name>
</gene>
<sequence>MLLKELIRFSTQHRTLYCYMILSIWIFLLIAGMYKYIGRNTNSLSYILNGNSHMYGGASITATPSMDSNNFAKYKTRCTPLSHINRLDDGGILDGWKLQGVLMIIRHGDRGPMSHVRSVPHLDCGITGDNLVNKYRSFLYNTTSVSGSNHMYWNKVGPFHGFPLLPLTEKECLLGQLTYKGIAQLLHVGEILHQIYAHPLGLWIRQAATNQYGRSVANSTPYSTLLNSDEVVVYTTRVRRTFQSALALLYTFLPTDKWLALNVKESHSIAFCFTDCVCQKADALRKELLKVQKRGLAKQPMVTQVMHWIGNQLLQHTPNGINDPNEVVDAMLTVMCHDAPWPCRRNVNGTERMAVSTKANDLDLNDVINIDQDDVLAGGVGGAGMVNGVDALGAVNAVGDVNSNAIQLQTANEEVSTSANNEACIEASHVSTMMSFSNWQSTREVHHAFYKRIGLMRAYGMIRHIVSYMLRMISGDRTKFVLYSGHDWTLQYLTAALGIQTDNTFIAYAARLAFEVYKSEAHTDYYFRVVYDGHDVTQQIDFCEGGKSLRVTRDSRGNKADLCPIENIIRFLHEDYFGPLNATNFKDACIMTANPKGNEF</sequence>
<proteinExistence type="inferred from homology"/>
<evidence type="ECO:0000256" key="1">
    <source>
        <dbReference type="ARBA" id="ARBA00000032"/>
    </source>
</evidence>
<dbReference type="Gene3D" id="3.40.50.1240">
    <property type="entry name" value="Phosphoglycerate mutase-like"/>
    <property type="match status" value="1"/>
</dbReference>
<dbReference type="GO" id="GO:0006024">
    <property type="term" value="P:glycosaminoglycan biosynthetic process"/>
    <property type="evidence" value="ECO:0007669"/>
    <property type="project" value="TreeGrafter"/>
</dbReference>
<name>A0A1I8NXH8_STOCA</name>
<evidence type="ECO:0000256" key="3">
    <source>
        <dbReference type="ARBA" id="ARBA00022801"/>
    </source>
</evidence>
<dbReference type="SUPFAM" id="SSF53254">
    <property type="entry name" value="Phosphoglycerate mutase-like"/>
    <property type="match status" value="1"/>
</dbReference>
<dbReference type="STRING" id="35570.A0A1I8NXH8"/>
<comment type="catalytic activity">
    <reaction evidence="4">
        <text>3-O-[beta-D-GlcA-(1-&gt;3)-beta-D-Gal-(1-&gt;3)-beta-D-Gal-(1-&gt;4)-beta-D-2-O-P-Xyl]-L-seryl-[protein] + H2O = 3-O-(beta-D-GlcA-(1-&gt;3)-beta-D-Gal-(1-&gt;3)-beta-D-Gal-(1-&gt;4)-beta-D-Xyl)-L-seryl-[protein] + phosphate</text>
        <dbReference type="Rhea" id="RHEA:56512"/>
        <dbReference type="Rhea" id="RHEA-COMP:12573"/>
        <dbReference type="Rhea" id="RHEA-COMP:14559"/>
        <dbReference type="ChEBI" id="CHEBI:15377"/>
        <dbReference type="ChEBI" id="CHEBI:43474"/>
        <dbReference type="ChEBI" id="CHEBI:132093"/>
        <dbReference type="ChEBI" id="CHEBI:140495"/>
    </reaction>
</comment>
<dbReference type="OrthoDB" id="10262962at2759"/>
<dbReference type="EnsemblMetazoa" id="SCAU002919-RA">
    <property type="protein sequence ID" value="SCAU002919-PA"/>
    <property type="gene ID" value="SCAU002919"/>
</dbReference>
<dbReference type="PANTHER" id="PTHR11567">
    <property type="entry name" value="ACID PHOSPHATASE-RELATED"/>
    <property type="match status" value="1"/>
</dbReference>
<dbReference type="KEGG" id="scac:106089696"/>
<dbReference type="GO" id="GO:0005794">
    <property type="term" value="C:Golgi apparatus"/>
    <property type="evidence" value="ECO:0007669"/>
    <property type="project" value="TreeGrafter"/>
</dbReference>
<evidence type="ECO:0000256" key="5">
    <source>
        <dbReference type="ARBA" id="ARBA00040357"/>
    </source>
</evidence>
<evidence type="ECO:0000256" key="2">
    <source>
        <dbReference type="ARBA" id="ARBA00005375"/>
    </source>
</evidence>
<dbReference type="InterPro" id="IPR033379">
    <property type="entry name" value="Acid_Pase_AS"/>
</dbReference>
<dbReference type="AlphaFoldDB" id="A0A1I8NXH8"/>
<dbReference type="GO" id="GO:0050650">
    <property type="term" value="P:chondroitin sulfate proteoglycan biosynthetic process"/>
    <property type="evidence" value="ECO:0007669"/>
    <property type="project" value="TreeGrafter"/>
</dbReference>
<keyword evidence="3" id="KW-0378">Hydrolase</keyword>
<evidence type="ECO:0000256" key="7">
    <source>
        <dbReference type="SAM" id="Phobius"/>
    </source>
</evidence>
<evidence type="ECO:0000313" key="9">
    <source>
        <dbReference type="Proteomes" id="UP000095300"/>
    </source>
</evidence>
<dbReference type="Pfam" id="PF00328">
    <property type="entry name" value="His_Phos_2"/>
    <property type="match status" value="1"/>
</dbReference>
<keyword evidence="9" id="KW-1185">Reference proteome</keyword>
<dbReference type="InterPro" id="IPR000560">
    <property type="entry name" value="His_Pase_clade-2"/>
</dbReference>
<dbReference type="VEuPathDB" id="VectorBase:SCAU002919"/>
<dbReference type="Proteomes" id="UP000095300">
    <property type="component" value="Unassembled WGS sequence"/>
</dbReference>
<keyword evidence="7" id="KW-0472">Membrane</keyword>
<organism evidence="8 9">
    <name type="scientific">Stomoxys calcitrans</name>
    <name type="common">Stable fly</name>
    <name type="synonym">Conops calcitrans</name>
    <dbReference type="NCBI Taxonomy" id="35570"/>
    <lineage>
        <taxon>Eukaryota</taxon>
        <taxon>Metazoa</taxon>
        <taxon>Ecdysozoa</taxon>
        <taxon>Arthropoda</taxon>
        <taxon>Hexapoda</taxon>
        <taxon>Insecta</taxon>
        <taxon>Pterygota</taxon>
        <taxon>Neoptera</taxon>
        <taxon>Endopterygota</taxon>
        <taxon>Diptera</taxon>
        <taxon>Brachycera</taxon>
        <taxon>Muscomorpha</taxon>
        <taxon>Muscoidea</taxon>
        <taxon>Muscidae</taxon>
        <taxon>Stomoxys</taxon>
    </lineage>
</organism>
<reference evidence="8" key="1">
    <citation type="submission" date="2020-05" db="UniProtKB">
        <authorList>
            <consortium name="EnsemblMetazoa"/>
        </authorList>
    </citation>
    <scope>IDENTIFICATION</scope>
    <source>
        <strain evidence="8">USDA</strain>
    </source>
</reference>
<comment type="similarity">
    <text evidence="2">Belongs to the histidine acid phosphatase family.</text>
</comment>
<comment type="catalytic activity">
    <reaction evidence="1">
        <text>a phosphate monoester + H2O = an alcohol + phosphate</text>
        <dbReference type="Rhea" id="RHEA:15017"/>
        <dbReference type="ChEBI" id="CHEBI:15377"/>
        <dbReference type="ChEBI" id="CHEBI:30879"/>
        <dbReference type="ChEBI" id="CHEBI:43474"/>
        <dbReference type="ChEBI" id="CHEBI:67140"/>
        <dbReference type="EC" id="3.1.3.2"/>
    </reaction>
</comment>